<keyword evidence="3" id="KW-1185">Reference proteome</keyword>
<gene>
    <name evidence="2" type="ORF">ACFQ4H_05390</name>
</gene>
<dbReference type="PIRSF" id="PIRSF010256">
    <property type="entry name" value="CoxE_vWa"/>
    <property type="match status" value="1"/>
</dbReference>
<sequence>MNALRVAGIQVDTGRVLVAMDALTRLEPLDRTAVYWGTRLTLCSRQSDLPVFDEAFANWFDARAVAEPDSAAAGASSTNGEGPPHGEGVPVAEPTGDITDPADGSTDPAQATIASGADATVSEMLAHRDLRTLTVAERAELDAWIALLGAVGPTYRSRRQRDGGRRTIDGNRTVRTMIRNGGEPAHLRFRRTTPKPRRLTLLIDVSESMRVYREAFVRFAHGALSARPATTEVFTLGTRCVRLTPALRTRDPDGAMRAMAELESGWGGGTLLGRTLRDFLRQWGGRNVVRSAYVVIASDGYDFGPVVILARQVERLSQLTRLLVWANPQQGWPGYQPMAPGLLASQRFVDRNVAGHSFEALSELAELISR</sequence>
<dbReference type="Proteomes" id="UP001597260">
    <property type="component" value="Unassembled WGS sequence"/>
</dbReference>
<comment type="caution">
    <text evidence="2">The sequence shown here is derived from an EMBL/GenBank/DDBJ whole genome shotgun (WGS) entry which is preliminary data.</text>
</comment>
<evidence type="ECO:0000313" key="2">
    <source>
        <dbReference type="EMBL" id="MFD1320524.1"/>
    </source>
</evidence>
<dbReference type="Pfam" id="PF05762">
    <property type="entry name" value="VWA_CoxE"/>
    <property type="match status" value="1"/>
</dbReference>
<dbReference type="PANTHER" id="PTHR39338">
    <property type="entry name" value="BLL5662 PROTEIN-RELATED"/>
    <property type="match status" value="1"/>
</dbReference>
<organism evidence="2 3">
    <name type="scientific">Micromonospora sonneratiae</name>
    <dbReference type="NCBI Taxonomy" id="1184706"/>
    <lineage>
        <taxon>Bacteria</taxon>
        <taxon>Bacillati</taxon>
        <taxon>Actinomycetota</taxon>
        <taxon>Actinomycetes</taxon>
        <taxon>Micromonosporales</taxon>
        <taxon>Micromonosporaceae</taxon>
        <taxon>Micromonospora</taxon>
    </lineage>
</organism>
<name>A0ABW3Y8G7_9ACTN</name>
<evidence type="ECO:0000256" key="1">
    <source>
        <dbReference type="SAM" id="MobiDB-lite"/>
    </source>
</evidence>
<dbReference type="SUPFAM" id="SSF53300">
    <property type="entry name" value="vWA-like"/>
    <property type="match status" value="1"/>
</dbReference>
<protein>
    <submittedName>
        <fullName evidence="2">VWA domain-containing protein</fullName>
    </submittedName>
</protein>
<dbReference type="RefSeq" id="WP_377567581.1">
    <property type="nucleotide sequence ID" value="NZ_JBHTMP010000005.1"/>
</dbReference>
<accession>A0ABW3Y8G7</accession>
<feature type="region of interest" description="Disordered" evidence="1">
    <location>
        <begin position="70"/>
        <end position="110"/>
    </location>
</feature>
<reference evidence="3" key="1">
    <citation type="journal article" date="2019" name="Int. J. Syst. Evol. Microbiol.">
        <title>The Global Catalogue of Microorganisms (GCM) 10K type strain sequencing project: providing services to taxonomists for standard genome sequencing and annotation.</title>
        <authorList>
            <consortium name="The Broad Institute Genomics Platform"/>
            <consortium name="The Broad Institute Genome Sequencing Center for Infectious Disease"/>
            <person name="Wu L."/>
            <person name="Ma J."/>
        </authorList>
    </citation>
    <scope>NUCLEOTIDE SEQUENCE [LARGE SCALE GENOMIC DNA]</scope>
    <source>
        <strain evidence="3">JCM 31037</strain>
    </source>
</reference>
<dbReference type="PANTHER" id="PTHR39338:SF6">
    <property type="entry name" value="BLL5662 PROTEIN"/>
    <property type="match status" value="1"/>
</dbReference>
<dbReference type="CDD" id="cd00198">
    <property type="entry name" value="vWFA"/>
    <property type="match status" value="1"/>
</dbReference>
<feature type="compositionally biased region" description="Low complexity" evidence="1">
    <location>
        <begin position="80"/>
        <end position="94"/>
    </location>
</feature>
<dbReference type="InterPro" id="IPR036465">
    <property type="entry name" value="vWFA_dom_sf"/>
</dbReference>
<evidence type="ECO:0000313" key="3">
    <source>
        <dbReference type="Proteomes" id="UP001597260"/>
    </source>
</evidence>
<dbReference type="EMBL" id="JBHTMP010000005">
    <property type="protein sequence ID" value="MFD1320524.1"/>
    <property type="molecule type" value="Genomic_DNA"/>
</dbReference>
<proteinExistence type="predicted"/>
<dbReference type="InterPro" id="IPR011195">
    <property type="entry name" value="UCP010256"/>
</dbReference>
<dbReference type="InterPro" id="IPR008912">
    <property type="entry name" value="Uncharacterised_CoxE"/>
</dbReference>